<dbReference type="Proteomes" id="UP000028045">
    <property type="component" value="Unassembled WGS sequence"/>
</dbReference>
<evidence type="ECO:0000313" key="2">
    <source>
        <dbReference type="Proteomes" id="UP000028045"/>
    </source>
</evidence>
<dbReference type="EMBL" id="KL647495">
    <property type="protein sequence ID" value="KEY74711.1"/>
    <property type="molecule type" value="Genomic_DNA"/>
</dbReference>
<sequence length="223" mass="25527">MADFIEDLPEEEFAEVAPADDMPGWLVLPGISRRAFDGETKAWVLIEQLYPTEAQKNNMQPGGKWWAILHVVAKDLPRLMREGFFWGEANIKPEEGYVLDQGSLNTSDDGNDQDYQYTRCYHLSDLDQSPQWFAKIELFTEDIRTLAHFSVHDLSVANIIEATAYNGQDREVYHSETEEPLNNFNAIYNTLYLKGWWLQVVGKGTDNANDSWIETAKALEGLF</sequence>
<evidence type="ECO:0000313" key="1">
    <source>
        <dbReference type="EMBL" id="KEY74711.1"/>
    </source>
</evidence>
<reference evidence="1 2" key="1">
    <citation type="journal article" date="2014" name="BMC Genomics">
        <title>Comparative genome sequencing reveals chemotype-specific gene clusters in the toxigenic black mold Stachybotrys.</title>
        <authorList>
            <person name="Semeiks J."/>
            <person name="Borek D."/>
            <person name="Otwinowski Z."/>
            <person name="Grishin N.V."/>
        </authorList>
    </citation>
    <scope>NUCLEOTIDE SEQUENCE [LARGE SCALE GENOMIC DNA]</scope>
    <source>
        <strain evidence="2">CBS 109288 / IBT 7711</strain>
    </source>
</reference>
<proteinExistence type="predicted"/>
<dbReference type="HOGENOM" id="CLU_1240828_0_0_1"/>
<organism evidence="1 2">
    <name type="scientific">Stachybotrys chartarum (strain CBS 109288 / IBT 7711)</name>
    <name type="common">Toxic black mold</name>
    <name type="synonym">Stilbospora chartarum</name>
    <dbReference type="NCBI Taxonomy" id="1280523"/>
    <lineage>
        <taxon>Eukaryota</taxon>
        <taxon>Fungi</taxon>
        <taxon>Dikarya</taxon>
        <taxon>Ascomycota</taxon>
        <taxon>Pezizomycotina</taxon>
        <taxon>Sordariomycetes</taxon>
        <taxon>Hypocreomycetidae</taxon>
        <taxon>Hypocreales</taxon>
        <taxon>Stachybotryaceae</taxon>
        <taxon>Stachybotrys</taxon>
    </lineage>
</organism>
<name>A0A084BAY2_STACB</name>
<dbReference type="AlphaFoldDB" id="A0A084BAY2"/>
<gene>
    <name evidence="1" type="ORF">S7711_10952</name>
</gene>
<protein>
    <submittedName>
        <fullName evidence="1">Uncharacterized protein</fullName>
    </submittedName>
</protein>
<dbReference type="OrthoDB" id="4589291at2759"/>
<keyword evidence="2" id="KW-1185">Reference proteome</keyword>
<accession>A0A084BAY2</accession>